<dbReference type="GO" id="GO:0000118">
    <property type="term" value="C:histone deacetylase complex"/>
    <property type="evidence" value="ECO:0007669"/>
    <property type="project" value="UniProtKB-ARBA"/>
</dbReference>
<evidence type="ECO:0000256" key="1">
    <source>
        <dbReference type="ARBA" id="ARBA00022737"/>
    </source>
</evidence>
<evidence type="ECO:0000259" key="5">
    <source>
        <dbReference type="SMART" id="SM00727"/>
    </source>
</evidence>
<dbReference type="SMART" id="SM00727">
    <property type="entry name" value="STI1"/>
    <property type="match status" value="1"/>
</dbReference>
<dbReference type="InterPro" id="IPR034649">
    <property type="entry name" value="Hip_N"/>
</dbReference>
<dbReference type="SUPFAM" id="SSF48452">
    <property type="entry name" value="TPR-like"/>
    <property type="match status" value="1"/>
</dbReference>
<feature type="region of interest" description="Disordered" evidence="4">
    <location>
        <begin position="273"/>
        <end position="345"/>
    </location>
</feature>
<dbReference type="EMBL" id="JAYMYS010000006">
    <property type="protein sequence ID" value="KAK7389242.1"/>
    <property type="molecule type" value="Genomic_DNA"/>
</dbReference>
<feature type="compositionally biased region" description="Gly residues" evidence="4">
    <location>
        <begin position="322"/>
        <end position="345"/>
    </location>
</feature>
<keyword evidence="7" id="KW-1185">Reference proteome</keyword>
<accession>A0AAN9S5C8</accession>
<dbReference type="Proteomes" id="UP001386955">
    <property type="component" value="Unassembled WGS sequence"/>
</dbReference>
<sequence length="430" mass="46779">MGVKNESSPFPSVNIRKHSHTLRRAATPQTPDPTPHTPHPKMDASKLNQLKHFIEQCKSNPSLLADPSLSFFRDYLESLGAKLPKSAYSQSRDVESDDDIEDVAEEPVKVEEEEDEIIESDVELEGETCEPDDDPPQKMGDPSVEVTEESRDASQMAKIKAMEAISEGKLEEAIENLTEAILLNPTSAIMYATRATVYIKMKKPNAAIRDANAALEINPDSAKGYKSRGMARAMLGQWEEAAKDLHVASKLDYDEEINAVLKKVEPNAHKIEEHRRKYERLHKEREEKKKERERQHRRAEAQAAYEKAKKQEQSSSSRNTGGMPGGFPGGMPGGFPGAGGMPGGFPGAGGMPGGFPGAGGMPGGVPGNVDFSKILNDPDLMTAFSDPEVMAALQDVMKNPANLAKHQANPKVAPVIAKMMNKFGGPGGPM</sequence>
<gene>
    <name evidence="6" type="ORF">VNO78_24080</name>
</gene>
<protein>
    <recommendedName>
        <fullName evidence="5">STI1 domain-containing protein</fullName>
    </recommendedName>
</protein>
<evidence type="ECO:0000256" key="3">
    <source>
        <dbReference type="PROSITE-ProRule" id="PRU00339"/>
    </source>
</evidence>
<dbReference type="FunFam" id="1.10.260.100:FF:000009">
    <property type="entry name" value="FAM10 family protein At4g22670-like"/>
    <property type="match status" value="1"/>
</dbReference>
<proteinExistence type="predicted"/>
<dbReference type="AlphaFoldDB" id="A0AAN9S5C8"/>
<keyword evidence="1" id="KW-0677">Repeat</keyword>
<dbReference type="InterPro" id="IPR019734">
    <property type="entry name" value="TPR_rpt"/>
</dbReference>
<dbReference type="Pfam" id="PF17830">
    <property type="entry name" value="STI1-HOP_DP"/>
    <property type="match status" value="1"/>
</dbReference>
<feature type="compositionally biased region" description="Polar residues" evidence="4">
    <location>
        <begin position="1"/>
        <end position="11"/>
    </location>
</feature>
<keyword evidence="2 3" id="KW-0802">TPR repeat</keyword>
<dbReference type="Gene3D" id="1.10.260.100">
    <property type="match status" value="1"/>
</dbReference>
<dbReference type="SMART" id="SM00028">
    <property type="entry name" value="TPR"/>
    <property type="match status" value="3"/>
</dbReference>
<dbReference type="PANTHER" id="PTHR45883">
    <property type="entry name" value="HSC70-INTERACTING PROTEIN"/>
    <property type="match status" value="1"/>
</dbReference>
<name>A0AAN9S5C8_PSOTE</name>
<evidence type="ECO:0000313" key="6">
    <source>
        <dbReference type="EMBL" id="KAK7389242.1"/>
    </source>
</evidence>
<feature type="region of interest" description="Disordered" evidence="4">
    <location>
        <begin position="1"/>
        <end position="43"/>
    </location>
</feature>
<dbReference type="Gene3D" id="6.10.250.3420">
    <property type="match status" value="1"/>
</dbReference>
<feature type="compositionally biased region" description="Basic and acidic residues" evidence="4">
    <location>
        <begin position="273"/>
        <end position="312"/>
    </location>
</feature>
<dbReference type="InterPro" id="IPR011990">
    <property type="entry name" value="TPR-like_helical_dom_sf"/>
</dbReference>
<dbReference type="InterPro" id="IPR006636">
    <property type="entry name" value="STI1_HS-bd"/>
</dbReference>
<dbReference type="PANTHER" id="PTHR45883:SF2">
    <property type="entry name" value="HSC70-INTERACTING PROTEIN"/>
    <property type="match status" value="1"/>
</dbReference>
<reference evidence="6 7" key="1">
    <citation type="submission" date="2024-01" db="EMBL/GenBank/DDBJ databases">
        <title>The genomes of 5 underutilized Papilionoideae crops provide insights into root nodulation and disease resistanc.</title>
        <authorList>
            <person name="Jiang F."/>
        </authorList>
    </citation>
    <scope>NUCLEOTIDE SEQUENCE [LARGE SCALE GENOMIC DNA]</scope>
    <source>
        <strain evidence="6">DUOXIRENSHENG_FW03</strain>
        <tissue evidence="6">Leaves</tissue>
    </source>
</reference>
<dbReference type="FunFam" id="6.10.250.3420:FF:000001">
    <property type="entry name" value="Hsc70-interacting protein-like protein"/>
    <property type="match status" value="1"/>
</dbReference>
<dbReference type="Pfam" id="PF13181">
    <property type="entry name" value="TPR_8"/>
    <property type="match status" value="2"/>
</dbReference>
<comment type="caution">
    <text evidence="6">The sequence shown here is derived from an EMBL/GenBank/DDBJ whole genome shotgun (WGS) entry which is preliminary data.</text>
</comment>
<evidence type="ECO:0000256" key="2">
    <source>
        <dbReference type="ARBA" id="ARBA00022803"/>
    </source>
</evidence>
<evidence type="ECO:0000256" key="4">
    <source>
        <dbReference type="SAM" id="MobiDB-lite"/>
    </source>
</evidence>
<dbReference type="Pfam" id="PF18253">
    <property type="entry name" value="HipN"/>
    <property type="match status" value="1"/>
</dbReference>
<dbReference type="CDD" id="cd14438">
    <property type="entry name" value="Hip_N"/>
    <property type="match status" value="1"/>
</dbReference>
<dbReference type="GO" id="GO:0030544">
    <property type="term" value="F:Hsp70 protein binding"/>
    <property type="evidence" value="ECO:0007669"/>
    <property type="project" value="TreeGrafter"/>
</dbReference>
<organism evidence="6 7">
    <name type="scientific">Psophocarpus tetragonolobus</name>
    <name type="common">Winged bean</name>
    <name type="synonym">Dolichos tetragonolobus</name>
    <dbReference type="NCBI Taxonomy" id="3891"/>
    <lineage>
        <taxon>Eukaryota</taxon>
        <taxon>Viridiplantae</taxon>
        <taxon>Streptophyta</taxon>
        <taxon>Embryophyta</taxon>
        <taxon>Tracheophyta</taxon>
        <taxon>Spermatophyta</taxon>
        <taxon>Magnoliopsida</taxon>
        <taxon>eudicotyledons</taxon>
        <taxon>Gunneridae</taxon>
        <taxon>Pentapetalae</taxon>
        <taxon>rosids</taxon>
        <taxon>fabids</taxon>
        <taxon>Fabales</taxon>
        <taxon>Fabaceae</taxon>
        <taxon>Papilionoideae</taxon>
        <taxon>50 kb inversion clade</taxon>
        <taxon>NPAAA clade</taxon>
        <taxon>indigoferoid/millettioid clade</taxon>
        <taxon>Phaseoleae</taxon>
        <taxon>Psophocarpus</taxon>
    </lineage>
</organism>
<dbReference type="FunFam" id="1.25.40.10:FF:000112">
    <property type="entry name" value="FAM10 family protein"/>
    <property type="match status" value="1"/>
</dbReference>
<dbReference type="Gene3D" id="1.25.40.10">
    <property type="entry name" value="Tetratricopeptide repeat domain"/>
    <property type="match status" value="1"/>
</dbReference>
<dbReference type="GO" id="GO:0046983">
    <property type="term" value="F:protein dimerization activity"/>
    <property type="evidence" value="ECO:0007669"/>
    <property type="project" value="InterPro"/>
</dbReference>
<dbReference type="InterPro" id="IPR041243">
    <property type="entry name" value="STI1/HOP_DP"/>
</dbReference>
<feature type="compositionally biased region" description="Acidic residues" evidence="4">
    <location>
        <begin position="95"/>
        <end position="134"/>
    </location>
</feature>
<feature type="repeat" description="TPR" evidence="3">
    <location>
        <begin position="188"/>
        <end position="221"/>
    </location>
</feature>
<feature type="domain" description="STI1" evidence="5">
    <location>
        <begin position="377"/>
        <end position="416"/>
    </location>
</feature>
<feature type="region of interest" description="Disordered" evidence="4">
    <location>
        <begin position="85"/>
        <end position="144"/>
    </location>
</feature>
<dbReference type="PROSITE" id="PS50005">
    <property type="entry name" value="TPR"/>
    <property type="match status" value="1"/>
</dbReference>
<evidence type="ECO:0000313" key="7">
    <source>
        <dbReference type="Proteomes" id="UP001386955"/>
    </source>
</evidence>